<dbReference type="EMBL" id="DS547092">
    <property type="protein sequence ID" value="EDR13956.1"/>
    <property type="molecule type" value="Genomic_DNA"/>
</dbReference>
<keyword evidence="3" id="KW-1185">Reference proteome</keyword>
<feature type="compositionally biased region" description="Basic residues" evidence="1">
    <location>
        <begin position="98"/>
        <end position="118"/>
    </location>
</feature>
<dbReference type="HOGENOM" id="CLU_1992987_0_0_1"/>
<name>B0CTQ0_LACBS</name>
<evidence type="ECO:0000313" key="2">
    <source>
        <dbReference type="EMBL" id="EDR13956.1"/>
    </source>
</evidence>
<feature type="region of interest" description="Disordered" evidence="1">
    <location>
        <begin position="36"/>
        <end position="55"/>
    </location>
</feature>
<dbReference type="AlphaFoldDB" id="B0CTQ0"/>
<gene>
    <name evidence="2" type="ORF">LACBIDRAFT_321657</name>
</gene>
<protein>
    <submittedName>
        <fullName evidence="2">Predicted protein</fullName>
    </submittedName>
</protein>
<feature type="region of interest" description="Disordered" evidence="1">
    <location>
        <begin position="63"/>
        <end position="125"/>
    </location>
</feature>
<dbReference type="GeneID" id="6070613"/>
<dbReference type="KEGG" id="lbc:LACBIDRAFT_321657"/>
<accession>B0CTQ0</accession>
<organism evidence="3">
    <name type="scientific">Laccaria bicolor (strain S238N-H82 / ATCC MYA-4686)</name>
    <name type="common">Bicoloured deceiver</name>
    <name type="synonym">Laccaria laccata var. bicolor</name>
    <dbReference type="NCBI Taxonomy" id="486041"/>
    <lineage>
        <taxon>Eukaryota</taxon>
        <taxon>Fungi</taxon>
        <taxon>Dikarya</taxon>
        <taxon>Basidiomycota</taxon>
        <taxon>Agaricomycotina</taxon>
        <taxon>Agaricomycetes</taxon>
        <taxon>Agaricomycetidae</taxon>
        <taxon>Agaricales</taxon>
        <taxon>Agaricineae</taxon>
        <taxon>Hydnangiaceae</taxon>
        <taxon>Laccaria</taxon>
    </lineage>
</organism>
<dbReference type="Proteomes" id="UP000001194">
    <property type="component" value="Unassembled WGS sequence"/>
</dbReference>
<feature type="compositionally biased region" description="Polar residues" evidence="1">
    <location>
        <begin position="39"/>
        <end position="55"/>
    </location>
</feature>
<evidence type="ECO:0000313" key="3">
    <source>
        <dbReference type="Proteomes" id="UP000001194"/>
    </source>
</evidence>
<reference evidence="2 3" key="1">
    <citation type="journal article" date="2008" name="Nature">
        <title>The genome of Laccaria bicolor provides insights into mycorrhizal symbiosis.</title>
        <authorList>
            <person name="Martin F."/>
            <person name="Aerts A."/>
            <person name="Ahren D."/>
            <person name="Brun A."/>
            <person name="Danchin E.G.J."/>
            <person name="Duchaussoy F."/>
            <person name="Gibon J."/>
            <person name="Kohler A."/>
            <person name="Lindquist E."/>
            <person name="Pereda V."/>
            <person name="Salamov A."/>
            <person name="Shapiro H.J."/>
            <person name="Wuyts J."/>
            <person name="Blaudez D."/>
            <person name="Buee M."/>
            <person name="Brokstein P."/>
            <person name="Canbaeck B."/>
            <person name="Cohen D."/>
            <person name="Courty P.E."/>
            <person name="Coutinho P.M."/>
            <person name="Delaruelle C."/>
            <person name="Detter J.C."/>
            <person name="Deveau A."/>
            <person name="DiFazio S."/>
            <person name="Duplessis S."/>
            <person name="Fraissinet-Tachet L."/>
            <person name="Lucic E."/>
            <person name="Frey-Klett P."/>
            <person name="Fourrey C."/>
            <person name="Feussner I."/>
            <person name="Gay G."/>
            <person name="Grimwood J."/>
            <person name="Hoegger P.J."/>
            <person name="Jain P."/>
            <person name="Kilaru S."/>
            <person name="Labbe J."/>
            <person name="Lin Y.C."/>
            <person name="Legue V."/>
            <person name="Le Tacon F."/>
            <person name="Marmeisse R."/>
            <person name="Melayah D."/>
            <person name="Montanini B."/>
            <person name="Muratet M."/>
            <person name="Nehls U."/>
            <person name="Niculita-Hirzel H."/>
            <person name="Oudot-Le Secq M.P."/>
            <person name="Peter M."/>
            <person name="Quesneville H."/>
            <person name="Rajashekar B."/>
            <person name="Reich M."/>
            <person name="Rouhier N."/>
            <person name="Schmutz J."/>
            <person name="Yin T."/>
            <person name="Chalot M."/>
            <person name="Henrissat B."/>
            <person name="Kuees U."/>
            <person name="Lucas S."/>
            <person name="Van de Peer Y."/>
            <person name="Podila G.K."/>
            <person name="Polle A."/>
            <person name="Pukkila P.J."/>
            <person name="Richardson P.M."/>
            <person name="Rouze P."/>
            <person name="Sanders I.R."/>
            <person name="Stajich J.E."/>
            <person name="Tunlid A."/>
            <person name="Tuskan G."/>
            <person name="Grigoriev I.V."/>
        </authorList>
    </citation>
    <scope>NUCLEOTIDE SEQUENCE [LARGE SCALE GENOMIC DNA]</scope>
    <source>
        <strain evidence="3">S238N-H82 / ATCC MYA-4686</strain>
    </source>
</reference>
<evidence type="ECO:0000256" key="1">
    <source>
        <dbReference type="SAM" id="MobiDB-lite"/>
    </source>
</evidence>
<proteinExistence type="predicted"/>
<sequence>MAQISAAIDPGAGCLAAFATSVALASSALKTILPPPSMNEYNDQPTAHHLQQQGPSITVKEWQPGLQLPPPPMRAQHLSTNGDECRPPPRTTSNTHHHEPRRVPIHKPRRTPIHKPRRTSIYQSH</sequence>
<dbReference type="InParanoid" id="B0CTQ0"/>
<dbReference type="RefSeq" id="XP_001874515.1">
    <property type="nucleotide sequence ID" value="XM_001874480.1"/>
</dbReference>